<evidence type="ECO:0000313" key="2">
    <source>
        <dbReference type="Proteomes" id="UP000660381"/>
    </source>
</evidence>
<organism evidence="1 2">
    <name type="scientific">Anabaena catenula FACHB-362</name>
    <dbReference type="NCBI Taxonomy" id="2692877"/>
    <lineage>
        <taxon>Bacteria</taxon>
        <taxon>Bacillati</taxon>
        <taxon>Cyanobacteriota</taxon>
        <taxon>Cyanophyceae</taxon>
        <taxon>Nostocales</taxon>
        <taxon>Nostocaceae</taxon>
        <taxon>Anabaena</taxon>
    </lineage>
</organism>
<evidence type="ECO:0000313" key="1">
    <source>
        <dbReference type="EMBL" id="MBD2690530.1"/>
    </source>
</evidence>
<sequence>MEDILKSPLEQQIFQLGQRQGILSSIEMLLEVKFGKEGLKFMPKISDISDFDQLKTIYRSLLTVKDIEEVKLIIGNL</sequence>
<comment type="caution">
    <text evidence="1">The sequence shown here is derived from an EMBL/GenBank/DDBJ whole genome shotgun (WGS) entry which is preliminary data.</text>
</comment>
<keyword evidence="2" id="KW-1185">Reference proteome</keyword>
<reference evidence="1 2" key="1">
    <citation type="journal article" date="2020" name="ISME J.">
        <title>Comparative genomics reveals insights into cyanobacterial evolution and habitat adaptation.</title>
        <authorList>
            <person name="Chen M.Y."/>
            <person name="Teng W.K."/>
            <person name="Zhao L."/>
            <person name="Hu C.X."/>
            <person name="Zhou Y.K."/>
            <person name="Han B.P."/>
            <person name="Song L.R."/>
            <person name="Shu W.S."/>
        </authorList>
    </citation>
    <scope>NUCLEOTIDE SEQUENCE [LARGE SCALE GENOMIC DNA]</scope>
    <source>
        <strain evidence="1 2">FACHB-362</strain>
    </source>
</reference>
<gene>
    <name evidence="1" type="ORF">H6G68_01980</name>
</gene>
<protein>
    <submittedName>
        <fullName evidence="1">Uncharacterized protein</fullName>
    </submittedName>
</protein>
<dbReference type="EMBL" id="JACJTQ010000002">
    <property type="protein sequence ID" value="MBD2690530.1"/>
    <property type="molecule type" value="Genomic_DNA"/>
</dbReference>
<proteinExistence type="predicted"/>
<dbReference type="RefSeq" id="WP_190905111.1">
    <property type="nucleotide sequence ID" value="NZ_JACJTQ010000002.1"/>
</dbReference>
<dbReference type="Proteomes" id="UP000660381">
    <property type="component" value="Unassembled WGS sequence"/>
</dbReference>
<name>A0ABR8IZ02_9NOST</name>
<accession>A0ABR8IZ02</accession>